<gene>
    <name evidence="11" type="ORF">CEY00_Acc28898</name>
</gene>
<evidence type="ECO:0000256" key="5">
    <source>
        <dbReference type="ARBA" id="ARBA00023002"/>
    </source>
</evidence>
<comment type="similarity">
    <text evidence="2 9">Belongs to the cytochrome P450 family.</text>
</comment>
<comment type="cofactor">
    <cofactor evidence="1 8">
        <name>heme</name>
        <dbReference type="ChEBI" id="CHEBI:30413"/>
    </cofactor>
</comment>
<dbReference type="CDD" id="cd11073">
    <property type="entry name" value="CYP76-like"/>
    <property type="match status" value="1"/>
</dbReference>
<reference evidence="11 12" key="1">
    <citation type="submission" date="2017-07" db="EMBL/GenBank/DDBJ databases">
        <title>An improved, manually edited Actinidia chinensis var. chinensis (kiwifruit) genome highlights the challenges associated with draft genomes and gene prediction in plants.</title>
        <authorList>
            <person name="Pilkington S."/>
            <person name="Crowhurst R."/>
            <person name="Hilario E."/>
            <person name="Nardozza S."/>
            <person name="Fraser L."/>
            <person name="Peng Y."/>
            <person name="Gunaseelan K."/>
            <person name="Simpson R."/>
            <person name="Tahir J."/>
            <person name="Deroles S."/>
            <person name="Templeton K."/>
            <person name="Luo Z."/>
            <person name="Davy M."/>
            <person name="Cheng C."/>
            <person name="Mcneilage M."/>
            <person name="Scaglione D."/>
            <person name="Liu Y."/>
            <person name="Zhang Q."/>
            <person name="Datson P."/>
            <person name="De Silva N."/>
            <person name="Gardiner S."/>
            <person name="Bassett H."/>
            <person name="Chagne D."/>
            <person name="Mccallum J."/>
            <person name="Dzierzon H."/>
            <person name="Deng C."/>
            <person name="Wang Y.-Y."/>
            <person name="Barron N."/>
            <person name="Manako K."/>
            <person name="Bowen J."/>
            <person name="Foster T."/>
            <person name="Erridge Z."/>
            <person name="Tiffin H."/>
            <person name="Waite C."/>
            <person name="Davies K."/>
            <person name="Grierson E."/>
            <person name="Laing W."/>
            <person name="Kirk R."/>
            <person name="Chen X."/>
            <person name="Wood M."/>
            <person name="Montefiori M."/>
            <person name="Brummell D."/>
            <person name="Schwinn K."/>
            <person name="Catanach A."/>
            <person name="Fullerton C."/>
            <person name="Li D."/>
            <person name="Meiyalaghan S."/>
            <person name="Nieuwenhuizen N."/>
            <person name="Read N."/>
            <person name="Prakash R."/>
            <person name="Hunter D."/>
            <person name="Zhang H."/>
            <person name="Mckenzie M."/>
            <person name="Knabel M."/>
            <person name="Harris A."/>
            <person name="Allan A."/>
            <person name="Chen A."/>
            <person name="Janssen B."/>
            <person name="Plunkett B."/>
            <person name="Dwamena C."/>
            <person name="Voogd C."/>
            <person name="Leif D."/>
            <person name="Lafferty D."/>
            <person name="Souleyre E."/>
            <person name="Varkonyi-Gasic E."/>
            <person name="Gambi F."/>
            <person name="Hanley J."/>
            <person name="Yao J.-L."/>
            <person name="Cheung J."/>
            <person name="David K."/>
            <person name="Warren B."/>
            <person name="Marsh K."/>
            <person name="Snowden K."/>
            <person name="Lin-Wang K."/>
            <person name="Brian L."/>
            <person name="Martinez-Sanchez M."/>
            <person name="Wang M."/>
            <person name="Ileperuma N."/>
            <person name="Macnee N."/>
            <person name="Campin R."/>
            <person name="Mcatee P."/>
            <person name="Drummond R."/>
            <person name="Espley R."/>
            <person name="Ireland H."/>
            <person name="Wu R."/>
            <person name="Atkinson R."/>
            <person name="Karunairetnam S."/>
            <person name="Bulley S."/>
            <person name="Chunkath S."/>
            <person name="Hanley Z."/>
            <person name="Storey R."/>
            <person name="Thrimawithana A."/>
            <person name="Thomson S."/>
            <person name="David C."/>
            <person name="Testolin R."/>
        </authorList>
    </citation>
    <scope>NUCLEOTIDE SEQUENCE [LARGE SCALE GENOMIC DNA]</scope>
    <source>
        <strain evidence="12">cv. Red5</strain>
        <tissue evidence="11">Young leaf</tissue>
    </source>
</reference>
<comment type="caution">
    <text evidence="11">The sequence shown here is derived from an EMBL/GenBank/DDBJ whole genome shotgun (WGS) entry which is preliminary data.</text>
</comment>
<dbReference type="InterPro" id="IPR036396">
    <property type="entry name" value="Cyt_P450_sf"/>
</dbReference>
<keyword evidence="12" id="KW-1185">Reference proteome</keyword>
<dbReference type="Proteomes" id="UP000241394">
    <property type="component" value="Chromosome LG25"/>
</dbReference>
<accession>A0A2R6PIE5</accession>
<dbReference type="Gramene" id="PSR91553">
    <property type="protein sequence ID" value="PSR91553"/>
    <property type="gene ID" value="CEY00_Acc28898"/>
</dbReference>
<dbReference type="FunCoup" id="A0A2R6PIE5">
    <property type="interactions" value="281"/>
</dbReference>
<keyword evidence="4 8" id="KW-0479">Metal-binding</keyword>
<dbReference type="FunFam" id="1.10.630.10:FF:000126">
    <property type="entry name" value="Predicted protein"/>
    <property type="match status" value="1"/>
</dbReference>
<dbReference type="InterPro" id="IPR017972">
    <property type="entry name" value="Cyt_P450_CS"/>
</dbReference>
<dbReference type="GO" id="GO:0020037">
    <property type="term" value="F:heme binding"/>
    <property type="evidence" value="ECO:0007669"/>
    <property type="project" value="InterPro"/>
</dbReference>
<evidence type="ECO:0000256" key="1">
    <source>
        <dbReference type="ARBA" id="ARBA00001971"/>
    </source>
</evidence>
<feature type="binding site" description="axial binding residue" evidence="8">
    <location>
        <position position="465"/>
    </location>
    <ligand>
        <name>heme</name>
        <dbReference type="ChEBI" id="CHEBI:30413"/>
    </ligand>
    <ligandPart>
        <name>Fe</name>
        <dbReference type="ChEBI" id="CHEBI:18248"/>
    </ligandPart>
</feature>
<keyword evidence="6 8" id="KW-0408">Iron</keyword>
<dbReference type="OrthoDB" id="2789670at2759"/>
<keyword evidence="10" id="KW-0812">Transmembrane</keyword>
<evidence type="ECO:0000256" key="6">
    <source>
        <dbReference type="ARBA" id="ARBA00023004"/>
    </source>
</evidence>
<dbReference type="SUPFAM" id="SSF48264">
    <property type="entry name" value="Cytochrome P450"/>
    <property type="match status" value="1"/>
</dbReference>
<organism evidence="11 12">
    <name type="scientific">Actinidia chinensis var. chinensis</name>
    <name type="common">Chinese soft-hair kiwi</name>
    <dbReference type="NCBI Taxonomy" id="1590841"/>
    <lineage>
        <taxon>Eukaryota</taxon>
        <taxon>Viridiplantae</taxon>
        <taxon>Streptophyta</taxon>
        <taxon>Embryophyta</taxon>
        <taxon>Tracheophyta</taxon>
        <taxon>Spermatophyta</taxon>
        <taxon>Magnoliopsida</taxon>
        <taxon>eudicotyledons</taxon>
        <taxon>Gunneridae</taxon>
        <taxon>Pentapetalae</taxon>
        <taxon>asterids</taxon>
        <taxon>Ericales</taxon>
        <taxon>Actinidiaceae</taxon>
        <taxon>Actinidia</taxon>
    </lineage>
</organism>
<evidence type="ECO:0000256" key="3">
    <source>
        <dbReference type="ARBA" id="ARBA00022617"/>
    </source>
</evidence>
<keyword evidence="10" id="KW-0472">Membrane</keyword>
<protein>
    <submittedName>
        <fullName evidence="11">Flavonoid 3'-monooxygenase</fullName>
    </submittedName>
</protein>
<evidence type="ECO:0000256" key="2">
    <source>
        <dbReference type="ARBA" id="ARBA00010617"/>
    </source>
</evidence>
<dbReference type="STRING" id="1590841.A0A2R6PIE5"/>
<dbReference type="Pfam" id="PF00067">
    <property type="entry name" value="p450"/>
    <property type="match status" value="1"/>
</dbReference>
<reference evidence="12" key="2">
    <citation type="journal article" date="2018" name="BMC Genomics">
        <title>A manually annotated Actinidia chinensis var. chinensis (kiwifruit) genome highlights the challenges associated with draft genomes and gene prediction in plants.</title>
        <authorList>
            <person name="Pilkington S.M."/>
            <person name="Crowhurst R."/>
            <person name="Hilario E."/>
            <person name="Nardozza S."/>
            <person name="Fraser L."/>
            <person name="Peng Y."/>
            <person name="Gunaseelan K."/>
            <person name="Simpson R."/>
            <person name="Tahir J."/>
            <person name="Deroles S.C."/>
            <person name="Templeton K."/>
            <person name="Luo Z."/>
            <person name="Davy M."/>
            <person name="Cheng C."/>
            <person name="McNeilage M."/>
            <person name="Scaglione D."/>
            <person name="Liu Y."/>
            <person name="Zhang Q."/>
            <person name="Datson P."/>
            <person name="De Silva N."/>
            <person name="Gardiner S.E."/>
            <person name="Bassett H."/>
            <person name="Chagne D."/>
            <person name="McCallum J."/>
            <person name="Dzierzon H."/>
            <person name="Deng C."/>
            <person name="Wang Y.Y."/>
            <person name="Barron L."/>
            <person name="Manako K."/>
            <person name="Bowen J."/>
            <person name="Foster T.M."/>
            <person name="Erridge Z.A."/>
            <person name="Tiffin H."/>
            <person name="Waite C.N."/>
            <person name="Davies K.M."/>
            <person name="Grierson E.P."/>
            <person name="Laing W.A."/>
            <person name="Kirk R."/>
            <person name="Chen X."/>
            <person name="Wood M."/>
            <person name="Montefiori M."/>
            <person name="Brummell D.A."/>
            <person name="Schwinn K.E."/>
            <person name="Catanach A."/>
            <person name="Fullerton C."/>
            <person name="Li D."/>
            <person name="Meiyalaghan S."/>
            <person name="Nieuwenhuizen N."/>
            <person name="Read N."/>
            <person name="Prakash R."/>
            <person name="Hunter D."/>
            <person name="Zhang H."/>
            <person name="McKenzie M."/>
            <person name="Knabel M."/>
            <person name="Harris A."/>
            <person name="Allan A.C."/>
            <person name="Gleave A."/>
            <person name="Chen A."/>
            <person name="Janssen B.J."/>
            <person name="Plunkett B."/>
            <person name="Ampomah-Dwamena C."/>
            <person name="Voogd C."/>
            <person name="Leif D."/>
            <person name="Lafferty D."/>
            <person name="Souleyre E.J.F."/>
            <person name="Varkonyi-Gasic E."/>
            <person name="Gambi F."/>
            <person name="Hanley J."/>
            <person name="Yao J.L."/>
            <person name="Cheung J."/>
            <person name="David K.M."/>
            <person name="Warren B."/>
            <person name="Marsh K."/>
            <person name="Snowden K.C."/>
            <person name="Lin-Wang K."/>
            <person name="Brian L."/>
            <person name="Martinez-Sanchez M."/>
            <person name="Wang M."/>
            <person name="Ileperuma N."/>
            <person name="Macnee N."/>
            <person name="Campin R."/>
            <person name="McAtee P."/>
            <person name="Drummond R.S.M."/>
            <person name="Espley R.V."/>
            <person name="Ireland H.S."/>
            <person name="Wu R."/>
            <person name="Atkinson R.G."/>
            <person name="Karunairetnam S."/>
            <person name="Bulley S."/>
            <person name="Chunkath S."/>
            <person name="Hanley Z."/>
            <person name="Storey R."/>
            <person name="Thrimawithana A.H."/>
            <person name="Thomson S."/>
            <person name="David C."/>
            <person name="Testolin R."/>
            <person name="Huang H."/>
            <person name="Hellens R.P."/>
            <person name="Schaffer R.J."/>
        </authorList>
    </citation>
    <scope>NUCLEOTIDE SEQUENCE [LARGE SCALE GENOMIC DNA]</scope>
    <source>
        <strain evidence="12">cv. Red5</strain>
    </source>
</reference>
<keyword evidence="3 8" id="KW-0349">Heme</keyword>
<dbReference type="GO" id="GO:0005506">
    <property type="term" value="F:iron ion binding"/>
    <property type="evidence" value="ECO:0007669"/>
    <property type="project" value="InterPro"/>
</dbReference>
<dbReference type="PROSITE" id="PS00086">
    <property type="entry name" value="CYTOCHROME_P450"/>
    <property type="match status" value="1"/>
</dbReference>
<keyword evidence="5 9" id="KW-0560">Oxidoreductase</keyword>
<dbReference type="InParanoid" id="A0A2R6PIE5"/>
<dbReference type="PANTHER" id="PTHR47951:SF3">
    <property type="entry name" value="CYTOCHROME P450, FAMILY 706, SUBFAMILY A, POLYPEPTIDE 4"/>
    <property type="match status" value="1"/>
</dbReference>
<keyword evidence="10" id="KW-1133">Transmembrane helix</keyword>
<evidence type="ECO:0000256" key="10">
    <source>
        <dbReference type="SAM" id="Phobius"/>
    </source>
</evidence>
<evidence type="ECO:0000313" key="11">
    <source>
        <dbReference type="EMBL" id="PSR91553.1"/>
    </source>
</evidence>
<dbReference type="GO" id="GO:0004497">
    <property type="term" value="F:monooxygenase activity"/>
    <property type="evidence" value="ECO:0007669"/>
    <property type="project" value="UniProtKB-KW"/>
</dbReference>
<evidence type="ECO:0000256" key="8">
    <source>
        <dbReference type="PIRSR" id="PIRSR602401-1"/>
    </source>
</evidence>
<evidence type="ECO:0000256" key="9">
    <source>
        <dbReference type="RuleBase" id="RU000461"/>
    </source>
</evidence>
<dbReference type="EMBL" id="NKQK01000025">
    <property type="protein sequence ID" value="PSR91553.1"/>
    <property type="molecule type" value="Genomic_DNA"/>
</dbReference>
<feature type="transmembrane region" description="Helical" evidence="10">
    <location>
        <begin position="26"/>
        <end position="46"/>
    </location>
</feature>
<dbReference type="Gene3D" id="1.10.630.10">
    <property type="entry name" value="Cytochrome P450"/>
    <property type="match status" value="1"/>
</dbReference>
<dbReference type="InterPro" id="IPR002401">
    <property type="entry name" value="Cyt_P450_E_grp-I"/>
</dbReference>
<evidence type="ECO:0000256" key="7">
    <source>
        <dbReference type="ARBA" id="ARBA00023033"/>
    </source>
</evidence>
<proteinExistence type="inferred from homology"/>
<evidence type="ECO:0000313" key="12">
    <source>
        <dbReference type="Proteomes" id="UP000241394"/>
    </source>
</evidence>
<dbReference type="PRINTS" id="PR00385">
    <property type="entry name" value="P450"/>
</dbReference>
<dbReference type="PANTHER" id="PTHR47951">
    <property type="entry name" value="OS08G0547900 PROTEIN"/>
    <property type="match status" value="1"/>
</dbReference>
<keyword evidence="7 9" id="KW-0503">Monooxygenase</keyword>
<dbReference type="PRINTS" id="PR00463">
    <property type="entry name" value="EP450I"/>
</dbReference>
<sequence length="527" mass="58882">MILTSYLLKELSTLLFFGNKNGDFELFPLLISLSLLLIAIAWYSWINGKNQRQPPLPPGPRGLPVLGNLPALEPELHTCFEALSRTYGPVMRLRLGTKTGIVISSSAAAREVLRDNDLTFANRDVPHLAAEAVASGESDIVFSPYGAGWQMLRKVCVREVLGGATLDAVYDLRRREIRNTVKSLHNRVGSRVNIGEEMFLTALNAITGMLWGVSVEGEERERIGADFRPVVAEAMGILGKPNLSDFFPGLGRFDLQGLKKQLLVLVSRFNRIFDAITDRGLGLDGGGEKKRDFLQVLLKLKNEGDAKNPLTMNHLKVLFMDMVLGGTETTANAIEFAMAEMMNNPEILRKAQQELDTVVGKDTVVEEFHMNKLPYLQAILKEVLRLHPVLPLMVPHCPSQSCVIGGYTIPKGARVFVNVWAIHRDPLVWENPEEFRPERFLDGKWGFRGSTDFTYFPFGSGRRMCAGIAMAERMFMFSLASVLHSFDWELPEGEGLDMREKFGIVLKKRVPLIAIPTPRLSNPALYE</sequence>
<name>A0A2R6PIE5_ACTCC</name>
<dbReference type="OMA" id="INTWVIR"/>
<dbReference type="InterPro" id="IPR001128">
    <property type="entry name" value="Cyt_P450"/>
</dbReference>
<evidence type="ECO:0000256" key="4">
    <source>
        <dbReference type="ARBA" id="ARBA00022723"/>
    </source>
</evidence>
<dbReference type="AlphaFoldDB" id="A0A2R6PIE5"/>
<dbReference type="GO" id="GO:0016705">
    <property type="term" value="F:oxidoreductase activity, acting on paired donors, with incorporation or reduction of molecular oxygen"/>
    <property type="evidence" value="ECO:0007669"/>
    <property type="project" value="InterPro"/>
</dbReference>